<sequence>MWLECPVAFTHPPCQFLFRWTEAPVVTAAITIAIAHCHPSIAVVNSSIHQSLRPSSPARQSFTQCVNSSRRPSLPLLRIHLPVPCRKIALLALFSVRATARSSTAEQIPACLYTDCNPEKSPSRHLPHCRLPSSPLRSSKAKKRTEDKRREERGRERGPNREPGVPGARCLDKN</sequence>
<gene>
    <name evidence="2" type="ORF">DM02DRAFT_355506</name>
</gene>
<protein>
    <submittedName>
        <fullName evidence="2">Uncharacterized protein</fullName>
    </submittedName>
</protein>
<evidence type="ECO:0000313" key="2">
    <source>
        <dbReference type="EMBL" id="PVI07180.1"/>
    </source>
</evidence>
<dbReference type="EMBL" id="KZ805305">
    <property type="protein sequence ID" value="PVI07180.1"/>
    <property type="molecule type" value="Genomic_DNA"/>
</dbReference>
<organism evidence="2 3">
    <name type="scientific">Periconia macrospinosa</name>
    <dbReference type="NCBI Taxonomy" id="97972"/>
    <lineage>
        <taxon>Eukaryota</taxon>
        <taxon>Fungi</taxon>
        <taxon>Dikarya</taxon>
        <taxon>Ascomycota</taxon>
        <taxon>Pezizomycotina</taxon>
        <taxon>Dothideomycetes</taxon>
        <taxon>Pleosporomycetidae</taxon>
        <taxon>Pleosporales</taxon>
        <taxon>Massarineae</taxon>
        <taxon>Periconiaceae</taxon>
        <taxon>Periconia</taxon>
    </lineage>
</organism>
<dbReference type="AlphaFoldDB" id="A0A2V1ECV6"/>
<dbReference type="Proteomes" id="UP000244855">
    <property type="component" value="Unassembled WGS sequence"/>
</dbReference>
<feature type="compositionally biased region" description="Basic and acidic residues" evidence="1">
    <location>
        <begin position="144"/>
        <end position="160"/>
    </location>
</feature>
<name>A0A2V1ECV6_9PLEO</name>
<reference evidence="2 3" key="1">
    <citation type="journal article" date="2018" name="Sci. Rep.">
        <title>Comparative genomics provides insights into the lifestyle and reveals functional heterogeneity of dark septate endophytic fungi.</title>
        <authorList>
            <person name="Knapp D.G."/>
            <person name="Nemeth J.B."/>
            <person name="Barry K."/>
            <person name="Hainaut M."/>
            <person name="Henrissat B."/>
            <person name="Johnson J."/>
            <person name="Kuo A."/>
            <person name="Lim J.H.P."/>
            <person name="Lipzen A."/>
            <person name="Nolan M."/>
            <person name="Ohm R.A."/>
            <person name="Tamas L."/>
            <person name="Grigoriev I.V."/>
            <person name="Spatafora J.W."/>
            <person name="Nagy L.G."/>
            <person name="Kovacs G.M."/>
        </authorList>
    </citation>
    <scope>NUCLEOTIDE SEQUENCE [LARGE SCALE GENOMIC DNA]</scope>
    <source>
        <strain evidence="2 3">DSE2036</strain>
    </source>
</reference>
<keyword evidence="3" id="KW-1185">Reference proteome</keyword>
<evidence type="ECO:0000256" key="1">
    <source>
        <dbReference type="SAM" id="MobiDB-lite"/>
    </source>
</evidence>
<proteinExistence type="predicted"/>
<feature type="region of interest" description="Disordered" evidence="1">
    <location>
        <begin position="122"/>
        <end position="174"/>
    </location>
</feature>
<evidence type="ECO:0000313" key="3">
    <source>
        <dbReference type="Proteomes" id="UP000244855"/>
    </source>
</evidence>
<accession>A0A2V1ECV6</accession>